<comment type="catalytic activity">
    <reaction evidence="1">
        <text>S-ubiquitinyl-[E2 ubiquitin-conjugating enzyme]-L-cysteine + [acceptor protein]-L-lysine = [E2 ubiquitin-conjugating enzyme]-L-cysteine + N(6)-ubiquitinyl-[acceptor protein]-L-lysine.</text>
        <dbReference type="EC" id="2.3.2.27"/>
    </reaction>
</comment>
<dbReference type="InterPro" id="IPR001841">
    <property type="entry name" value="Znf_RING"/>
</dbReference>
<dbReference type="InterPro" id="IPR013083">
    <property type="entry name" value="Znf_RING/FYVE/PHD"/>
</dbReference>
<dbReference type="GO" id="GO:0061630">
    <property type="term" value="F:ubiquitin protein ligase activity"/>
    <property type="evidence" value="ECO:0007669"/>
    <property type="project" value="UniProtKB-EC"/>
</dbReference>
<organism evidence="13 14">
    <name type="scientific">Blepharisma stoltei</name>
    <dbReference type="NCBI Taxonomy" id="1481888"/>
    <lineage>
        <taxon>Eukaryota</taxon>
        <taxon>Sar</taxon>
        <taxon>Alveolata</taxon>
        <taxon>Ciliophora</taxon>
        <taxon>Postciliodesmatophora</taxon>
        <taxon>Heterotrichea</taxon>
        <taxon>Heterotrichida</taxon>
        <taxon>Blepharismidae</taxon>
        <taxon>Blepharisma</taxon>
    </lineage>
</organism>
<feature type="domain" description="SIAH-type" evidence="12">
    <location>
        <begin position="102"/>
        <end position="168"/>
    </location>
</feature>
<dbReference type="Gene3D" id="3.30.40.10">
    <property type="entry name" value="Zinc/RING finger domain, C3HC4 (zinc finger)"/>
    <property type="match status" value="2"/>
</dbReference>
<feature type="domain" description="RING-type" evidence="11">
    <location>
        <begin position="43"/>
        <end position="84"/>
    </location>
</feature>
<keyword evidence="9" id="KW-0862">Zinc</keyword>
<keyword evidence="6" id="KW-0479">Metal-binding</keyword>
<accession>A0AAU9JWQ9</accession>
<dbReference type="Proteomes" id="UP001162131">
    <property type="component" value="Unassembled WGS sequence"/>
</dbReference>
<evidence type="ECO:0000256" key="10">
    <source>
        <dbReference type="PROSITE-ProRule" id="PRU00455"/>
    </source>
</evidence>
<sequence length="318" mass="36417">MSNSTTSSSDSEIDDCVTPLPKPCASTRKRPRSSLDFFDLLICPICFDYFKPPVVNCIKGHSFCLACVDRIERLANDSKCPLCRGAISKTSRNRILEDELEKVTVGCIWHSQGCKKRISLSARQSHEAECEYCPESVICYFSEDSGPQVCKWKGNPLLLPNHLNSSHGLEPIERAKLVKFLWNPPRPDINRSRHRILRITYPSSGNEKTNFILEHVYLSEHKILLFLIRTLNSDVKLPYKICLLNRNDENNKLTFEAKTVDFSECGFLNQYPEIDKKQCFIVNYDTLIDYCFTNQDDGLTYFSFHIDFIGAGIEGVDY</sequence>
<keyword evidence="5" id="KW-0808">Transferase</keyword>
<dbReference type="GO" id="GO:0005737">
    <property type="term" value="C:cytoplasm"/>
    <property type="evidence" value="ECO:0007669"/>
    <property type="project" value="TreeGrafter"/>
</dbReference>
<dbReference type="SUPFAM" id="SSF57850">
    <property type="entry name" value="RING/U-box"/>
    <property type="match status" value="1"/>
</dbReference>
<evidence type="ECO:0000259" key="11">
    <source>
        <dbReference type="PROSITE" id="PS50089"/>
    </source>
</evidence>
<comment type="caution">
    <text evidence="13">The sequence shown here is derived from an EMBL/GenBank/DDBJ whole genome shotgun (WGS) entry which is preliminary data.</text>
</comment>
<dbReference type="PROSITE" id="PS50089">
    <property type="entry name" value="ZF_RING_2"/>
    <property type="match status" value="1"/>
</dbReference>
<dbReference type="PROSITE" id="PS51081">
    <property type="entry name" value="ZF_SIAH"/>
    <property type="match status" value="1"/>
</dbReference>
<dbReference type="SUPFAM" id="SSF49599">
    <property type="entry name" value="TRAF domain-like"/>
    <property type="match status" value="1"/>
</dbReference>
<evidence type="ECO:0000256" key="3">
    <source>
        <dbReference type="ARBA" id="ARBA00009119"/>
    </source>
</evidence>
<evidence type="ECO:0000256" key="1">
    <source>
        <dbReference type="ARBA" id="ARBA00000900"/>
    </source>
</evidence>
<comment type="pathway">
    <text evidence="2">Protein modification; protein ubiquitination.</text>
</comment>
<dbReference type="SMART" id="SM00184">
    <property type="entry name" value="RING"/>
    <property type="match status" value="1"/>
</dbReference>
<evidence type="ECO:0000256" key="8">
    <source>
        <dbReference type="ARBA" id="ARBA00022786"/>
    </source>
</evidence>
<dbReference type="Pfam" id="PF21362">
    <property type="entry name" value="Sina_RING"/>
    <property type="match status" value="1"/>
</dbReference>
<keyword evidence="8" id="KW-0833">Ubl conjugation pathway</keyword>
<evidence type="ECO:0000256" key="2">
    <source>
        <dbReference type="ARBA" id="ARBA00004906"/>
    </source>
</evidence>
<evidence type="ECO:0000256" key="4">
    <source>
        <dbReference type="ARBA" id="ARBA00012483"/>
    </source>
</evidence>
<dbReference type="GO" id="GO:0043161">
    <property type="term" value="P:proteasome-mediated ubiquitin-dependent protein catabolic process"/>
    <property type="evidence" value="ECO:0007669"/>
    <property type="project" value="TreeGrafter"/>
</dbReference>
<proteinExistence type="inferred from homology"/>
<evidence type="ECO:0000256" key="9">
    <source>
        <dbReference type="ARBA" id="ARBA00022833"/>
    </source>
</evidence>
<dbReference type="PANTHER" id="PTHR45877">
    <property type="entry name" value="E3 UBIQUITIN-PROTEIN LIGASE SIAH2"/>
    <property type="match status" value="1"/>
</dbReference>
<evidence type="ECO:0000256" key="5">
    <source>
        <dbReference type="ARBA" id="ARBA00022679"/>
    </source>
</evidence>
<dbReference type="AlphaFoldDB" id="A0AAU9JWQ9"/>
<evidence type="ECO:0000259" key="12">
    <source>
        <dbReference type="PROSITE" id="PS51081"/>
    </source>
</evidence>
<reference evidence="13" key="1">
    <citation type="submission" date="2021-09" db="EMBL/GenBank/DDBJ databases">
        <authorList>
            <consortium name="AG Swart"/>
            <person name="Singh M."/>
            <person name="Singh A."/>
            <person name="Seah K."/>
            <person name="Emmerich C."/>
        </authorList>
    </citation>
    <scope>NUCLEOTIDE SEQUENCE</scope>
    <source>
        <strain evidence="13">ATCC30299</strain>
    </source>
</reference>
<keyword evidence="14" id="KW-1185">Reference proteome</keyword>
<gene>
    <name evidence="13" type="ORF">BSTOLATCC_MIC47808</name>
</gene>
<evidence type="ECO:0000313" key="13">
    <source>
        <dbReference type="EMBL" id="CAG9328972.1"/>
    </source>
</evidence>
<evidence type="ECO:0000256" key="7">
    <source>
        <dbReference type="ARBA" id="ARBA00022771"/>
    </source>
</evidence>
<dbReference type="InterPro" id="IPR004162">
    <property type="entry name" value="SINA-like_animal"/>
</dbReference>
<dbReference type="InterPro" id="IPR049548">
    <property type="entry name" value="Sina-like_RING"/>
</dbReference>
<evidence type="ECO:0000313" key="14">
    <source>
        <dbReference type="Proteomes" id="UP001162131"/>
    </source>
</evidence>
<dbReference type="InterPro" id="IPR013010">
    <property type="entry name" value="Znf_SIAH"/>
</dbReference>
<dbReference type="GO" id="GO:0008270">
    <property type="term" value="F:zinc ion binding"/>
    <property type="evidence" value="ECO:0007669"/>
    <property type="project" value="UniProtKB-KW"/>
</dbReference>
<name>A0AAU9JWQ9_9CILI</name>
<dbReference type="GO" id="GO:0031624">
    <property type="term" value="F:ubiquitin conjugating enzyme binding"/>
    <property type="evidence" value="ECO:0007669"/>
    <property type="project" value="TreeGrafter"/>
</dbReference>
<dbReference type="EMBL" id="CAJZBQ010000047">
    <property type="protein sequence ID" value="CAG9328972.1"/>
    <property type="molecule type" value="Genomic_DNA"/>
</dbReference>
<dbReference type="PANTHER" id="PTHR45877:SF2">
    <property type="entry name" value="E3 UBIQUITIN-PROTEIN LIGASE SINA-RELATED"/>
    <property type="match status" value="1"/>
</dbReference>
<comment type="similarity">
    <text evidence="3">Belongs to the SINA (Seven in absentia) family.</text>
</comment>
<keyword evidence="7 10" id="KW-0863">Zinc-finger</keyword>
<protein>
    <recommendedName>
        <fullName evidence="4">RING-type E3 ubiquitin transferase</fullName>
        <ecNumber evidence="4">2.3.2.27</ecNumber>
    </recommendedName>
</protein>
<dbReference type="EC" id="2.3.2.27" evidence="4"/>
<evidence type="ECO:0000256" key="6">
    <source>
        <dbReference type="ARBA" id="ARBA00022723"/>
    </source>
</evidence>